<evidence type="ECO:0000313" key="2">
    <source>
        <dbReference type="EMBL" id="TMW65388.1"/>
    </source>
</evidence>
<feature type="transmembrane region" description="Helical" evidence="1">
    <location>
        <begin position="51"/>
        <end position="74"/>
    </location>
</feature>
<evidence type="ECO:0000313" key="3">
    <source>
        <dbReference type="Proteomes" id="UP000794436"/>
    </source>
</evidence>
<evidence type="ECO:0000256" key="1">
    <source>
        <dbReference type="SAM" id="Phobius"/>
    </source>
</evidence>
<keyword evidence="1" id="KW-0472">Membrane</keyword>
<organism evidence="2 3">
    <name type="scientific">Pythium oligandrum</name>
    <name type="common">Mycoparasitic fungus</name>
    <dbReference type="NCBI Taxonomy" id="41045"/>
    <lineage>
        <taxon>Eukaryota</taxon>
        <taxon>Sar</taxon>
        <taxon>Stramenopiles</taxon>
        <taxon>Oomycota</taxon>
        <taxon>Peronosporomycetes</taxon>
        <taxon>Pythiales</taxon>
        <taxon>Pythiaceae</taxon>
        <taxon>Pythium</taxon>
    </lineage>
</organism>
<accession>A0A8K1CM02</accession>
<sequence length="595" mass="68559">MKIYDAIYGRFGLFGVESRYFEEIILFRESTETILQSYQAYRMSLYVPRIWLNRVFVALLVLYCWLTPLILVVFKSRPMPRRVLCLLCDAILDLSSSIGIPLILLLSYAGDYSSNLRGFSTYYWYDDVWFVNVLNEFQLILVVNWMDLFSRVVFYLGFLGCLESMKDLLRPRASGATKRVGPSPGSSFVGPTIDEVLPSVSPSGKSSTVPVPPPQATDSMIIRTITSIRTRYAPWTQRLKGLIHIGFVVWGFAVMILHLRAERHENLTQCLMQVRPWTANKPACALLIMDCHIDDVSGRVEDIMPQWDLADEATVTRILIRHCPQLHVPSKITAFRRLYAIKIYNSTIMQWNEDAALTNRYHSAFSSLLMIRTNFSDGQLPQGLLSNNIPQLLYDIEFQITNLRILPDDLDTKWLAGSYLYFENCQFDQFPSALHNMAPSQLSFAFNRFTTFPFQAFQIKGLKYFSVAGNPISTLSKSPYESVVDVGSIGYLYLLQTNISYLPQWIDPLIKRVTNHRPLYMRDMPFYKTRYEVTNRTRARFPELETVPLDELSFVMSLTADDLVTLDKKISCTFSDLFFYPYSHVDERYGLTEDS</sequence>
<gene>
    <name evidence="2" type="ORF">Poli38472_008030</name>
</gene>
<name>A0A8K1CM02_PYTOL</name>
<reference evidence="2" key="1">
    <citation type="submission" date="2019-03" db="EMBL/GenBank/DDBJ databases">
        <title>Long read genome sequence of the mycoparasitic Pythium oligandrum ATCC 38472 isolated from sugarbeet rhizosphere.</title>
        <authorList>
            <person name="Gaulin E."/>
        </authorList>
    </citation>
    <scope>NUCLEOTIDE SEQUENCE</scope>
    <source>
        <strain evidence="2">ATCC 38472_TT</strain>
    </source>
</reference>
<dbReference type="AlphaFoldDB" id="A0A8K1CM02"/>
<keyword evidence="1" id="KW-0812">Transmembrane</keyword>
<keyword evidence="1" id="KW-1133">Transmembrane helix</keyword>
<dbReference type="SUPFAM" id="SSF52058">
    <property type="entry name" value="L domain-like"/>
    <property type="match status" value="1"/>
</dbReference>
<keyword evidence="3" id="KW-1185">Reference proteome</keyword>
<proteinExistence type="predicted"/>
<protein>
    <submittedName>
        <fullName evidence="2">Uncharacterized protein</fullName>
    </submittedName>
</protein>
<comment type="caution">
    <text evidence="2">The sequence shown here is derived from an EMBL/GenBank/DDBJ whole genome shotgun (WGS) entry which is preliminary data.</text>
</comment>
<dbReference type="Gene3D" id="3.80.10.10">
    <property type="entry name" value="Ribonuclease Inhibitor"/>
    <property type="match status" value="1"/>
</dbReference>
<dbReference type="EMBL" id="SPLM01000037">
    <property type="protein sequence ID" value="TMW65388.1"/>
    <property type="molecule type" value="Genomic_DNA"/>
</dbReference>
<dbReference type="Proteomes" id="UP000794436">
    <property type="component" value="Unassembled WGS sequence"/>
</dbReference>
<dbReference type="InterPro" id="IPR032675">
    <property type="entry name" value="LRR_dom_sf"/>
</dbReference>